<protein>
    <submittedName>
        <fullName evidence="5">Calmodulin, putative</fullName>
    </submittedName>
</protein>
<dbReference type="InterPro" id="IPR002048">
    <property type="entry name" value="EF_hand_dom"/>
</dbReference>
<dbReference type="OrthoDB" id="439832at2759"/>
<evidence type="ECO:0000313" key="5">
    <source>
        <dbReference type="EMBL" id="EER04599.1"/>
    </source>
</evidence>
<gene>
    <name evidence="5" type="ORF">Pmar_PMAR019633</name>
</gene>
<dbReference type="PANTHER" id="PTHR23050">
    <property type="entry name" value="CALCIUM BINDING PROTEIN"/>
    <property type="match status" value="1"/>
</dbReference>
<feature type="region of interest" description="Disordered" evidence="3">
    <location>
        <begin position="134"/>
        <end position="153"/>
    </location>
</feature>
<dbReference type="InParanoid" id="C5LF84"/>
<keyword evidence="6" id="KW-1185">Reference proteome</keyword>
<keyword evidence="2" id="KW-0106">Calcium</keyword>
<feature type="compositionally biased region" description="Gly residues" evidence="3">
    <location>
        <begin position="144"/>
        <end position="153"/>
    </location>
</feature>
<proteinExistence type="predicted"/>
<dbReference type="PROSITE" id="PS50222">
    <property type="entry name" value="EF_HAND_2"/>
    <property type="match status" value="2"/>
</dbReference>
<evidence type="ECO:0000256" key="3">
    <source>
        <dbReference type="SAM" id="MobiDB-lite"/>
    </source>
</evidence>
<dbReference type="InterPro" id="IPR050145">
    <property type="entry name" value="Centrin_CML-like"/>
</dbReference>
<dbReference type="CDD" id="cd00051">
    <property type="entry name" value="EFh"/>
    <property type="match status" value="1"/>
</dbReference>
<dbReference type="RefSeq" id="XP_002772783.1">
    <property type="nucleotide sequence ID" value="XM_002772737.1"/>
</dbReference>
<dbReference type="Gene3D" id="1.10.238.10">
    <property type="entry name" value="EF-hand"/>
    <property type="match status" value="1"/>
</dbReference>
<dbReference type="GeneID" id="9037652"/>
<dbReference type="Proteomes" id="UP000007800">
    <property type="component" value="Unassembled WGS sequence"/>
</dbReference>
<organism evidence="6">
    <name type="scientific">Perkinsus marinus (strain ATCC 50983 / TXsc)</name>
    <dbReference type="NCBI Taxonomy" id="423536"/>
    <lineage>
        <taxon>Eukaryota</taxon>
        <taxon>Sar</taxon>
        <taxon>Alveolata</taxon>
        <taxon>Perkinsozoa</taxon>
        <taxon>Perkinsea</taxon>
        <taxon>Perkinsida</taxon>
        <taxon>Perkinsidae</taxon>
        <taxon>Perkinsus</taxon>
    </lineage>
</organism>
<sequence>MANPGKDPSSGQDFALPGAIAAVNKPGKPPPRVALEHKVFSEDDIRDAFQSFDLDKNGYIGVSELRHVLSLIGERASDAEIDEMIAMCDPDGDGQASFPAFRALFTRDPHNIDVARKGPQPQPRELIEGSTRIRDAKNTMKGDNGLGNMGTYA</sequence>
<dbReference type="Pfam" id="PF13499">
    <property type="entry name" value="EF-hand_7"/>
    <property type="match status" value="1"/>
</dbReference>
<accession>C5LF84</accession>
<dbReference type="EMBL" id="GG681416">
    <property type="protein sequence ID" value="EER04599.1"/>
    <property type="molecule type" value="Genomic_DNA"/>
</dbReference>
<dbReference type="InterPro" id="IPR018247">
    <property type="entry name" value="EF_Hand_1_Ca_BS"/>
</dbReference>
<dbReference type="SMART" id="SM00054">
    <property type="entry name" value="EFh"/>
    <property type="match status" value="2"/>
</dbReference>
<name>C5LF84_PERM5</name>
<evidence type="ECO:0000259" key="4">
    <source>
        <dbReference type="PROSITE" id="PS50222"/>
    </source>
</evidence>
<feature type="domain" description="EF-hand" evidence="4">
    <location>
        <begin position="40"/>
        <end position="75"/>
    </location>
</feature>
<evidence type="ECO:0000256" key="1">
    <source>
        <dbReference type="ARBA" id="ARBA00022737"/>
    </source>
</evidence>
<dbReference type="InterPro" id="IPR011992">
    <property type="entry name" value="EF-hand-dom_pair"/>
</dbReference>
<dbReference type="FunFam" id="1.10.238.10:FF:000001">
    <property type="entry name" value="Calmodulin 1"/>
    <property type="match status" value="1"/>
</dbReference>
<keyword evidence="1" id="KW-0677">Repeat</keyword>
<evidence type="ECO:0000256" key="2">
    <source>
        <dbReference type="ARBA" id="ARBA00022837"/>
    </source>
</evidence>
<dbReference type="AlphaFoldDB" id="C5LF84"/>
<dbReference type="PROSITE" id="PS00018">
    <property type="entry name" value="EF_HAND_1"/>
    <property type="match status" value="1"/>
</dbReference>
<feature type="domain" description="EF-hand" evidence="4">
    <location>
        <begin position="76"/>
        <end position="111"/>
    </location>
</feature>
<dbReference type="SUPFAM" id="SSF47473">
    <property type="entry name" value="EF-hand"/>
    <property type="match status" value="1"/>
</dbReference>
<dbReference type="GO" id="GO:0005509">
    <property type="term" value="F:calcium ion binding"/>
    <property type="evidence" value="ECO:0007669"/>
    <property type="project" value="InterPro"/>
</dbReference>
<evidence type="ECO:0000313" key="6">
    <source>
        <dbReference type="Proteomes" id="UP000007800"/>
    </source>
</evidence>
<reference evidence="5 6" key="1">
    <citation type="submission" date="2008-07" db="EMBL/GenBank/DDBJ databases">
        <authorList>
            <person name="El-Sayed N."/>
            <person name="Caler E."/>
            <person name="Inman J."/>
            <person name="Amedeo P."/>
            <person name="Hass B."/>
            <person name="Wortman J."/>
        </authorList>
    </citation>
    <scope>NUCLEOTIDE SEQUENCE [LARGE SCALE GENOMIC DNA]</scope>
    <source>
        <strain evidence="6">ATCC 50983 / TXsc</strain>
    </source>
</reference>